<protein>
    <recommendedName>
        <fullName evidence="4">Protein NIM1-INTERACTING 2</fullName>
    </recommendedName>
</protein>
<dbReference type="GO" id="GO:0010112">
    <property type="term" value="P:regulation of systemic acquired resistance"/>
    <property type="evidence" value="ECO:0007669"/>
    <property type="project" value="InterPro"/>
</dbReference>
<dbReference type="OrthoDB" id="1098796at2759"/>
<keyword evidence="3" id="KW-1185">Reference proteome</keyword>
<dbReference type="EMBL" id="VEPZ02001760">
    <property type="protein sequence ID" value="KAE8657446.1"/>
    <property type="molecule type" value="Genomic_DNA"/>
</dbReference>
<dbReference type="Proteomes" id="UP000436088">
    <property type="component" value="Unassembled WGS sequence"/>
</dbReference>
<dbReference type="InterPro" id="IPR034577">
    <property type="entry name" value="NIMIN-2"/>
</dbReference>
<dbReference type="PANTHER" id="PTHR35735">
    <property type="entry name" value="PROTEIN NIM1-INTERACTING 2"/>
    <property type="match status" value="1"/>
</dbReference>
<dbReference type="AlphaFoldDB" id="A0A6A2X5W3"/>
<feature type="region of interest" description="Disordered" evidence="1">
    <location>
        <begin position="1"/>
        <end position="31"/>
    </location>
</feature>
<evidence type="ECO:0000313" key="3">
    <source>
        <dbReference type="Proteomes" id="UP000436088"/>
    </source>
</evidence>
<evidence type="ECO:0000256" key="1">
    <source>
        <dbReference type="SAM" id="MobiDB-lite"/>
    </source>
</evidence>
<name>A0A6A2X5W3_HIBSY</name>
<proteinExistence type="predicted"/>
<feature type="region of interest" description="Disordered" evidence="1">
    <location>
        <begin position="95"/>
        <end position="114"/>
    </location>
</feature>
<accession>A0A6A2X5W3</accession>
<reference evidence="2" key="1">
    <citation type="submission" date="2019-09" db="EMBL/GenBank/DDBJ databases">
        <title>Draft genome information of white flower Hibiscus syriacus.</title>
        <authorList>
            <person name="Kim Y.-M."/>
        </authorList>
    </citation>
    <scope>NUCLEOTIDE SEQUENCE [LARGE SCALE GENOMIC DNA]</scope>
    <source>
        <strain evidence="2">YM2019G1</strain>
    </source>
</reference>
<feature type="compositionally biased region" description="Polar residues" evidence="1">
    <location>
        <begin position="99"/>
        <end position="114"/>
    </location>
</feature>
<dbReference type="PANTHER" id="PTHR35735:SF4">
    <property type="entry name" value="PROTEIN NIM1-INTERACTING 2"/>
    <property type="match status" value="1"/>
</dbReference>
<comment type="caution">
    <text evidence="2">The sequence shown here is derived from an EMBL/GenBank/DDBJ whole genome shotgun (WGS) entry which is preliminary data.</text>
</comment>
<organism evidence="2 3">
    <name type="scientific">Hibiscus syriacus</name>
    <name type="common">Rose of Sharon</name>
    <dbReference type="NCBI Taxonomy" id="106335"/>
    <lineage>
        <taxon>Eukaryota</taxon>
        <taxon>Viridiplantae</taxon>
        <taxon>Streptophyta</taxon>
        <taxon>Embryophyta</taxon>
        <taxon>Tracheophyta</taxon>
        <taxon>Spermatophyta</taxon>
        <taxon>Magnoliopsida</taxon>
        <taxon>eudicotyledons</taxon>
        <taxon>Gunneridae</taxon>
        <taxon>Pentapetalae</taxon>
        <taxon>rosids</taxon>
        <taxon>malvids</taxon>
        <taxon>Malvales</taxon>
        <taxon>Malvaceae</taxon>
        <taxon>Malvoideae</taxon>
        <taxon>Hibiscus</taxon>
    </lineage>
</organism>
<feature type="region of interest" description="Disordered" evidence="1">
    <location>
        <begin position="67"/>
        <end position="90"/>
    </location>
</feature>
<feature type="compositionally biased region" description="Basic and acidic residues" evidence="1">
    <location>
        <begin position="1"/>
        <end position="26"/>
    </location>
</feature>
<evidence type="ECO:0008006" key="4">
    <source>
        <dbReference type="Google" id="ProtNLM"/>
    </source>
</evidence>
<evidence type="ECO:0000313" key="2">
    <source>
        <dbReference type="EMBL" id="KAE8657446.1"/>
    </source>
</evidence>
<gene>
    <name evidence="2" type="ORF">F3Y22_tig00116995pilonHSYRG00120</name>
</gene>
<sequence>MEGEKRKSEGKDTVPRESLKREREEETTLTEEEVEEFFAILGRIHVAVDYFKKRDGNLRDLTDLRKGESFSLGGNAQGNGGGKKAKKMEENVGLDLNADQDTSSDPVYSFVTGS</sequence>